<name>A0A267H9A7_9PLAT</name>
<dbReference type="Gene3D" id="3.30.40.100">
    <property type="match status" value="1"/>
</dbReference>
<feature type="coiled-coil region" evidence="7">
    <location>
        <begin position="909"/>
        <end position="936"/>
    </location>
</feature>
<evidence type="ECO:0000256" key="3">
    <source>
        <dbReference type="ARBA" id="ARBA00022771"/>
    </source>
</evidence>
<dbReference type="PANTHER" id="PTHR23337">
    <property type="entry name" value="ZINC FINGER CW-TYPE COILED-COIL DOMAIN PROTEIN 1"/>
    <property type="match status" value="1"/>
</dbReference>
<dbReference type="Pfam" id="PF17942">
    <property type="entry name" value="Morc6_S5"/>
    <property type="match status" value="1"/>
</dbReference>
<dbReference type="Pfam" id="PF13589">
    <property type="entry name" value="HATPase_c_3"/>
    <property type="match status" value="1"/>
</dbReference>
<dbReference type="InterPro" id="IPR041006">
    <property type="entry name" value="Morc_S5"/>
</dbReference>
<feature type="compositionally biased region" description="Low complexity" evidence="8">
    <location>
        <begin position="807"/>
        <end position="820"/>
    </location>
</feature>
<evidence type="ECO:0000313" key="11">
    <source>
        <dbReference type="Proteomes" id="UP000215902"/>
    </source>
</evidence>
<dbReference type="Gene3D" id="3.30.565.10">
    <property type="entry name" value="Histidine kinase-like ATPase, C-terminal domain"/>
    <property type="match status" value="1"/>
</dbReference>
<feature type="compositionally biased region" description="Low complexity" evidence="8">
    <location>
        <begin position="664"/>
        <end position="695"/>
    </location>
</feature>
<protein>
    <recommendedName>
        <fullName evidence="9">CW-type domain-containing protein</fullName>
    </recommendedName>
</protein>
<evidence type="ECO:0000256" key="8">
    <source>
        <dbReference type="SAM" id="MobiDB-lite"/>
    </source>
</evidence>
<feature type="compositionally biased region" description="Pro residues" evidence="8">
    <location>
        <begin position="786"/>
        <end position="795"/>
    </location>
</feature>
<keyword evidence="3" id="KW-0863">Zinc-finger</keyword>
<dbReference type="PANTHER" id="PTHR23337:SF3">
    <property type="entry name" value="MORC FAMILY CW-TYPE ZINC FINGER 2"/>
    <property type="match status" value="1"/>
</dbReference>
<organism evidence="10 11">
    <name type="scientific">Macrostomum lignano</name>
    <dbReference type="NCBI Taxonomy" id="282301"/>
    <lineage>
        <taxon>Eukaryota</taxon>
        <taxon>Metazoa</taxon>
        <taxon>Spiralia</taxon>
        <taxon>Lophotrochozoa</taxon>
        <taxon>Platyhelminthes</taxon>
        <taxon>Rhabditophora</taxon>
        <taxon>Macrostomorpha</taxon>
        <taxon>Macrostomida</taxon>
        <taxon>Macrostomidae</taxon>
        <taxon>Macrostomum</taxon>
    </lineage>
</organism>
<dbReference type="PROSITE" id="PS51050">
    <property type="entry name" value="ZF_CW"/>
    <property type="match status" value="1"/>
</dbReference>
<feature type="compositionally biased region" description="Low complexity" evidence="8">
    <location>
        <begin position="709"/>
        <end position="725"/>
    </location>
</feature>
<feature type="compositionally biased region" description="Pro residues" evidence="8">
    <location>
        <begin position="696"/>
        <end position="708"/>
    </location>
</feature>
<keyword evidence="11" id="KW-1185">Reference proteome</keyword>
<dbReference type="EMBL" id="NIVC01000016">
    <property type="protein sequence ID" value="PAA94087.1"/>
    <property type="molecule type" value="Genomic_DNA"/>
</dbReference>
<feature type="coiled-coil region" evidence="7">
    <location>
        <begin position="308"/>
        <end position="342"/>
    </location>
</feature>
<evidence type="ECO:0000256" key="6">
    <source>
        <dbReference type="ARBA" id="ARBA00023242"/>
    </source>
</evidence>
<dbReference type="GO" id="GO:0005634">
    <property type="term" value="C:nucleus"/>
    <property type="evidence" value="ECO:0007669"/>
    <property type="project" value="UniProtKB-SubCell"/>
</dbReference>
<dbReference type="STRING" id="282301.A0A267H9A7"/>
<dbReference type="CDD" id="cd16931">
    <property type="entry name" value="HATPase_MORC-like"/>
    <property type="match status" value="1"/>
</dbReference>
<keyword evidence="2" id="KW-0479">Metal-binding</keyword>
<dbReference type="Proteomes" id="UP000215902">
    <property type="component" value="Unassembled WGS sequence"/>
</dbReference>
<dbReference type="InterPro" id="IPR036890">
    <property type="entry name" value="HATPase_C_sf"/>
</dbReference>
<evidence type="ECO:0000259" key="9">
    <source>
        <dbReference type="PROSITE" id="PS51050"/>
    </source>
</evidence>
<gene>
    <name evidence="10" type="ORF">BOX15_Mlig018952g1</name>
</gene>
<feature type="coiled-coil region" evidence="7">
    <location>
        <begin position="837"/>
        <end position="864"/>
    </location>
</feature>
<feature type="compositionally biased region" description="Acidic residues" evidence="8">
    <location>
        <begin position="620"/>
        <end position="639"/>
    </location>
</feature>
<feature type="compositionally biased region" description="Low complexity" evidence="8">
    <location>
        <begin position="754"/>
        <end position="785"/>
    </location>
</feature>
<evidence type="ECO:0000256" key="1">
    <source>
        <dbReference type="ARBA" id="ARBA00004123"/>
    </source>
</evidence>
<dbReference type="AlphaFoldDB" id="A0A267H9A7"/>
<evidence type="ECO:0000256" key="4">
    <source>
        <dbReference type="ARBA" id="ARBA00022833"/>
    </source>
</evidence>
<dbReference type="GO" id="GO:0008270">
    <property type="term" value="F:zinc ion binding"/>
    <property type="evidence" value="ECO:0007669"/>
    <property type="project" value="UniProtKB-KW"/>
</dbReference>
<keyword evidence="6" id="KW-0539">Nucleus</keyword>
<feature type="non-terminal residue" evidence="10">
    <location>
        <position position="1"/>
    </location>
</feature>
<comment type="caution">
    <text evidence="10">The sequence shown here is derived from an EMBL/GenBank/DDBJ whole genome shotgun (WGS) entry which is preliminary data.</text>
</comment>
<feature type="compositionally biased region" description="Acidic residues" evidence="8">
    <location>
        <begin position="726"/>
        <end position="745"/>
    </location>
</feature>
<dbReference type="Pfam" id="PF07496">
    <property type="entry name" value="zf-CW"/>
    <property type="match status" value="1"/>
</dbReference>
<dbReference type="OrthoDB" id="10251809at2759"/>
<feature type="domain" description="CW-type" evidence="9">
    <location>
        <begin position="516"/>
        <end position="570"/>
    </location>
</feature>
<evidence type="ECO:0000313" key="10">
    <source>
        <dbReference type="EMBL" id="PAA94087.1"/>
    </source>
</evidence>
<evidence type="ECO:0000256" key="5">
    <source>
        <dbReference type="ARBA" id="ARBA00023054"/>
    </source>
</evidence>
<sequence>LINNNYIPMSYSSLSKAQLSFEYLHTNSTTHEFLFGAIAELIDNARDAHATELDIFTAQNAELRGGYMLCLRDNGCGMDPQETKDIITFGRSAKRSDESSAIGMYGNGLKSGSMRIGNDLILFTKKEDTMSALFLSRTFHEAESLDEVIVPLPCFRADTRQPLYDLAEDPTAAERHQTEMAVIYKYSPFKTEKEFFAQFDKLNSGSSGTLLMIYNLKLLDNGQPELDVTTDPTDVLLASPDFDDETDLGVYSDHDQPPERRSLRHYVSIMYIDPRMKVYIQNKKVQTRMLLSCLYKPLQYNYASRTFRNRAEAEASRSKEETKQADMRVREFESRLRDLEQRLGEAPVDTADRIALRKARDALASSKREAQMKKVMAQKKQKALKEPKTLTFYFGVNLEQRNMYGMFVYNCSRLIKMYERTGPQLDSGQTCRGVVGIVNVPYILLMPTHSKQDFADAKEYRALLRAMSDHLMQYWDDIGIEKRPGGVDAFWAEFGYLKAKWSEPPSQEPKYAKKRAISLQTHVQCNRCLKWRILPFQSNQVGKSVPDNWECKDNPDNAHKRCSEPEQILAVPVRVLKRKIKTKEQRQQELEDMIKRRQAELEKLTGGQAVRGRQPAKRDEEDDSEEEEEEESEEEEEEEPPAKRRASQQQQQQKKKPAPPPPARKVATPQAVAAAKQQQHQKQIQQQQQQRRSIAAPPPQKKPPPSPPKKQQQTTQGKKPAAAESSSDDEDEEEEEESSDEEEEEEVKKKAEPAKPAAPARSAPMAKRSSGALPPLPAAAAAKQPQQPPQPPPAPSVRVTRTPATISTGQSGQAGSATQQNKQAEAAASADGINSTASSAQSAVKSLTAELQSVNQQLSTVSDKLRDVLKYFCPPNFSRADTDFAQMPVSELEAFPTEPFFRIYEEGISQLIRERVEEKEKELMALRSALARLLIAAGYLEAGADTHSQLVDRTLIKFLAEKNL</sequence>
<comment type="subcellular location">
    <subcellularLocation>
        <location evidence="1">Nucleus</location>
    </subcellularLocation>
</comment>
<evidence type="ECO:0000256" key="7">
    <source>
        <dbReference type="SAM" id="Coils"/>
    </source>
</evidence>
<dbReference type="SUPFAM" id="SSF55874">
    <property type="entry name" value="ATPase domain of HSP90 chaperone/DNA topoisomerase II/histidine kinase"/>
    <property type="match status" value="1"/>
</dbReference>
<accession>A0A267H9A7</accession>
<reference evidence="10 11" key="1">
    <citation type="submission" date="2017-06" db="EMBL/GenBank/DDBJ databases">
        <title>A platform for efficient transgenesis in Macrostomum lignano, a flatworm model organism for stem cell research.</title>
        <authorList>
            <person name="Berezikov E."/>
        </authorList>
    </citation>
    <scope>NUCLEOTIDE SEQUENCE [LARGE SCALE GENOMIC DNA]</scope>
    <source>
        <strain evidence="10">DV1</strain>
        <tissue evidence="10">Whole organism</tissue>
    </source>
</reference>
<keyword evidence="4" id="KW-0862">Zinc</keyword>
<evidence type="ECO:0000256" key="2">
    <source>
        <dbReference type="ARBA" id="ARBA00022723"/>
    </source>
</evidence>
<dbReference type="InterPro" id="IPR011124">
    <property type="entry name" value="Znf_CW"/>
</dbReference>
<feature type="region of interest" description="Disordered" evidence="8">
    <location>
        <begin position="600"/>
        <end position="830"/>
    </location>
</feature>
<proteinExistence type="predicted"/>
<keyword evidence="5 7" id="KW-0175">Coiled coil</keyword>